<dbReference type="OrthoDB" id="205623at2759"/>
<name>A0A210R3S3_MIZYE</name>
<dbReference type="InterPro" id="IPR000863">
    <property type="entry name" value="Sulfotransferase_dom"/>
</dbReference>
<evidence type="ECO:0000313" key="5">
    <source>
        <dbReference type="EMBL" id="OWF55574.1"/>
    </source>
</evidence>
<organism evidence="5 6">
    <name type="scientific">Mizuhopecten yessoensis</name>
    <name type="common">Japanese scallop</name>
    <name type="synonym">Patinopecten yessoensis</name>
    <dbReference type="NCBI Taxonomy" id="6573"/>
    <lineage>
        <taxon>Eukaryota</taxon>
        <taxon>Metazoa</taxon>
        <taxon>Spiralia</taxon>
        <taxon>Lophotrochozoa</taxon>
        <taxon>Mollusca</taxon>
        <taxon>Bivalvia</taxon>
        <taxon>Autobranchia</taxon>
        <taxon>Pteriomorphia</taxon>
        <taxon>Pectinida</taxon>
        <taxon>Pectinoidea</taxon>
        <taxon>Pectinidae</taxon>
        <taxon>Mizuhopecten</taxon>
    </lineage>
</organism>
<protein>
    <submittedName>
        <fullName evidence="5">Sulfotransferase 4A1</fullName>
    </submittedName>
</protein>
<evidence type="ECO:0000256" key="3">
    <source>
        <dbReference type="SAM" id="Phobius"/>
    </source>
</evidence>
<dbReference type="GO" id="GO:0008146">
    <property type="term" value="F:sulfotransferase activity"/>
    <property type="evidence" value="ECO:0007669"/>
    <property type="project" value="InterPro"/>
</dbReference>
<evidence type="ECO:0000256" key="2">
    <source>
        <dbReference type="ARBA" id="ARBA00022679"/>
    </source>
</evidence>
<accession>A0A210R3S3</accession>
<dbReference type="InterPro" id="IPR027417">
    <property type="entry name" value="P-loop_NTPase"/>
</dbReference>
<dbReference type="SUPFAM" id="SSF52540">
    <property type="entry name" value="P-loop containing nucleoside triphosphate hydrolases"/>
    <property type="match status" value="1"/>
</dbReference>
<sequence>MNNFTIMKCFNVSKNACLKNSRISSILRPLAFRYHCRLQVQCLHFSGCQTQSHMRGVCQRNQIVRFCSSQQDKKLSAKRQHLMYFIYLSFAMGGCLVVAIVLNQLDETKQRFKGIERVKDELQTGRPQMIRYKDTMLPIFVERILGDIEDFETDENDIWVVSFPRSGTTLTQELVDLVQSEGDFVRVVTMTLEERFPYFEYMYPGIKSIKKMDSPRLIKSHLPFSLLPKSVREGKAKVIYVARNPKDTCVSYFHFVQLLKPTFRFNGNFNDFFSRFINNKVPYSPWWRHVKEFWDIRDSPNILFLKYEDIVEDLAGTVLTIAEFLGKDIHPMEVKTIAEHCSFDRMKYNKNLNYSWWKETGIADKEGQDFIRKGKVGDWRKMFDVNQNLQIETMKYLKLNECGLRFDEGIEEKLTAADTADKIS</sequence>
<feature type="transmembrane region" description="Helical" evidence="3">
    <location>
        <begin position="82"/>
        <end position="102"/>
    </location>
</feature>
<gene>
    <name evidence="5" type="ORF">KP79_PYT00224</name>
</gene>
<dbReference type="Gene3D" id="3.40.50.300">
    <property type="entry name" value="P-loop containing nucleotide triphosphate hydrolases"/>
    <property type="match status" value="1"/>
</dbReference>
<dbReference type="Pfam" id="PF00685">
    <property type="entry name" value="Sulfotransfer_1"/>
    <property type="match status" value="1"/>
</dbReference>
<dbReference type="Proteomes" id="UP000242188">
    <property type="component" value="Unassembled WGS sequence"/>
</dbReference>
<evidence type="ECO:0000256" key="1">
    <source>
        <dbReference type="ARBA" id="ARBA00005771"/>
    </source>
</evidence>
<evidence type="ECO:0000259" key="4">
    <source>
        <dbReference type="Pfam" id="PF00685"/>
    </source>
</evidence>
<feature type="domain" description="Sulfotransferase" evidence="4">
    <location>
        <begin position="156"/>
        <end position="393"/>
    </location>
</feature>
<keyword evidence="3" id="KW-0472">Membrane</keyword>
<evidence type="ECO:0000313" key="6">
    <source>
        <dbReference type="Proteomes" id="UP000242188"/>
    </source>
</evidence>
<keyword evidence="3" id="KW-1133">Transmembrane helix</keyword>
<comment type="caution">
    <text evidence="5">The sequence shown here is derived from an EMBL/GenBank/DDBJ whole genome shotgun (WGS) entry which is preliminary data.</text>
</comment>
<comment type="similarity">
    <text evidence="1">Belongs to the sulfotransferase 1 family.</text>
</comment>
<dbReference type="PANTHER" id="PTHR11783">
    <property type="entry name" value="SULFOTRANSFERASE SULT"/>
    <property type="match status" value="1"/>
</dbReference>
<keyword evidence="6" id="KW-1185">Reference proteome</keyword>
<proteinExistence type="inferred from homology"/>
<keyword evidence="3" id="KW-0812">Transmembrane</keyword>
<dbReference type="EMBL" id="NEDP02000588">
    <property type="protein sequence ID" value="OWF55574.1"/>
    <property type="molecule type" value="Genomic_DNA"/>
</dbReference>
<reference evidence="5 6" key="1">
    <citation type="journal article" date="2017" name="Nat. Ecol. Evol.">
        <title>Scallop genome provides insights into evolution of bilaterian karyotype and development.</title>
        <authorList>
            <person name="Wang S."/>
            <person name="Zhang J."/>
            <person name="Jiao W."/>
            <person name="Li J."/>
            <person name="Xun X."/>
            <person name="Sun Y."/>
            <person name="Guo X."/>
            <person name="Huan P."/>
            <person name="Dong B."/>
            <person name="Zhang L."/>
            <person name="Hu X."/>
            <person name="Sun X."/>
            <person name="Wang J."/>
            <person name="Zhao C."/>
            <person name="Wang Y."/>
            <person name="Wang D."/>
            <person name="Huang X."/>
            <person name="Wang R."/>
            <person name="Lv J."/>
            <person name="Li Y."/>
            <person name="Zhang Z."/>
            <person name="Liu B."/>
            <person name="Lu W."/>
            <person name="Hui Y."/>
            <person name="Liang J."/>
            <person name="Zhou Z."/>
            <person name="Hou R."/>
            <person name="Li X."/>
            <person name="Liu Y."/>
            <person name="Li H."/>
            <person name="Ning X."/>
            <person name="Lin Y."/>
            <person name="Zhao L."/>
            <person name="Xing Q."/>
            <person name="Dou J."/>
            <person name="Li Y."/>
            <person name="Mao J."/>
            <person name="Guo H."/>
            <person name="Dou H."/>
            <person name="Li T."/>
            <person name="Mu C."/>
            <person name="Jiang W."/>
            <person name="Fu Q."/>
            <person name="Fu X."/>
            <person name="Miao Y."/>
            <person name="Liu J."/>
            <person name="Yu Q."/>
            <person name="Li R."/>
            <person name="Liao H."/>
            <person name="Li X."/>
            <person name="Kong Y."/>
            <person name="Jiang Z."/>
            <person name="Chourrout D."/>
            <person name="Li R."/>
            <person name="Bao Z."/>
        </authorList>
    </citation>
    <scope>NUCLEOTIDE SEQUENCE [LARGE SCALE GENOMIC DNA]</scope>
    <source>
        <strain evidence="5 6">PY_sf001</strain>
    </source>
</reference>
<keyword evidence="2 5" id="KW-0808">Transferase</keyword>
<dbReference type="AlphaFoldDB" id="A0A210R3S3"/>